<accession>A0A0F9VC87</accession>
<dbReference type="SUPFAM" id="SSF52141">
    <property type="entry name" value="Uracil-DNA glycosylase-like"/>
    <property type="match status" value="1"/>
</dbReference>
<dbReference type="InterPro" id="IPR005122">
    <property type="entry name" value="Uracil-DNA_glycosylase-like"/>
</dbReference>
<dbReference type="SMART" id="SM00482">
    <property type="entry name" value="POLAc"/>
    <property type="match status" value="1"/>
</dbReference>
<dbReference type="Pfam" id="PF00476">
    <property type="entry name" value="DNA_pol_A"/>
    <property type="match status" value="1"/>
</dbReference>
<dbReference type="Pfam" id="PF03167">
    <property type="entry name" value="UDG"/>
    <property type="match status" value="1"/>
</dbReference>
<dbReference type="Gene3D" id="3.30.70.370">
    <property type="match status" value="1"/>
</dbReference>
<dbReference type="SUPFAM" id="SSF53098">
    <property type="entry name" value="Ribonuclease H-like"/>
    <property type="match status" value="1"/>
</dbReference>
<dbReference type="AlphaFoldDB" id="A0A0F9VC87"/>
<dbReference type="Gene3D" id="3.40.470.10">
    <property type="entry name" value="Uracil-DNA glycosylase-like domain"/>
    <property type="match status" value="1"/>
</dbReference>
<dbReference type="InterPro" id="IPR001098">
    <property type="entry name" value="DNA-dir_DNA_pol_A_palm_dom"/>
</dbReference>
<dbReference type="PRINTS" id="PR00868">
    <property type="entry name" value="DNAPOLI"/>
</dbReference>
<dbReference type="InterPro" id="IPR012337">
    <property type="entry name" value="RNaseH-like_sf"/>
</dbReference>
<feature type="domain" description="DNA-directed DNA polymerase family A palm" evidence="1">
    <location>
        <begin position="534"/>
        <end position="755"/>
    </location>
</feature>
<reference evidence="2" key="1">
    <citation type="journal article" date="2015" name="Nature">
        <title>Complex archaea that bridge the gap between prokaryotes and eukaryotes.</title>
        <authorList>
            <person name="Spang A."/>
            <person name="Saw J.H."/>
            <person name="Jorgensen S.L."/>
            <person name="Zaremba-Niedzwiedzka K."/>
            <person name="Martijn J."/>
            <person name="Lind A.E."/>
            <person name="van Eijk R."/>
            <person name="Schleper C."/>
            <person name="Guy L."/>
            <person name="Ettema T.J."/>
        </authorList>
    </citation>
    <scope>NUCLEOTIDE SEQUENCE</scope>
</reference>
<dbReference type="InterPro" id="IPR002562">
    <property type="entry name" value="3'-5'_exonuclease_dom"/>
</dbReference>
<dbReference type="GO" id="GO:0008408">
    <property type="term" value="F:3'-5' exonuclease activity"/>
    <property type="evidence" value="ECO:0007669"/>
    <property type="project" value="InterPro"/>
</dbReference>
<evidence type="ECO:0000313" key="2">
    <source>
        <dbReference type="EMBL" id="KKN71186.1"/>
    </source>
</evidence>
<sequence>MKLQQVNHAISRCNACPQRLTARHRAQGLGTDRAEIIVVTENPSAPDDREGRVGAGFETAFIMKHLQRLGMPLSKVYFTALVKCFPGFTRGVGFHDFHPDAIGTCSTTHLFDEIIAIDPKLIVTVGPKVTKFFDVKGGINSVSGKIHMTDLGPVLPLVNPVSLNKQGPRQLVAFVTSLRLMKLFAESGQLEPPPLVRYVDWVAEQESAGDVVGVDLETTWKEGMASHDPAIDIWSIGYGNEWVRNVEHMRDFVPVEARGEFPFTPVFHNASFDIEFLERDGWKVPEWYDTIIEAHLLGYGPLGLKKLMPVFTGHSLKDFKSVINAKKTYEDNEEEALDYCASDAWGTKVLHDIFWPEIKKRGLEGLYDLERKVTTSIRRMERKGIPIDQHRLVELRDSMVGDIEAKRQFLNNSGVPWEKDKDFAAWFWKGREKKAPKTATSKQLSCKKDDLLAKIPENEREDGDWEYLNATPDQLAVVQARVELAQKAKFIKTYLEHWIAGDGWVHPSFNQTGTVTWRFSCSDPNLQNVARIEGVPLHHLFVAPDGWKFISVDYSLLELVVIANLSKDPVMLDAFVEDRKRKGKYKKDIHQMRVDSLLMQQFFNTASIHDDDRQRTFAKTINYGIPYGLTGYSVKRRLKLKDQETGDALVQGFFDDFKAVKPWQDAQKRHGERFGYVKTSEGRPLYVPGIFAEWGRIKSRAENQTKNMPVQGTAAEIVKEAMVRCDEAIEKFWKGMAYIVSQIHDELLFLVRDDVVDEFKAFCLTTDGMLDTRHNAPYLVDAKVGQTWGELKQVDDPFAWNTKEEREEVESEV</sequence>
<organism evidence="2">
    <name type="scientific">marine sediment metagenome</name>
    <dbReference type="NCBI Taxonomy" id="412755"/>
    <lineage>
        <taxon>unclassified sequences</taxon>
        <taxon>metagenomes</taxon>
        <taxon>ecological metagenomes</taxon>
    </lineage>
</organism>
<dbReference type="InterPro" id="IPR043502">
    <property type="entry name" value="DNA/RNA_pol_sf"/>
</dbReference>
<dbReference type="InterPro" id="IPR002298">
    <property type="entry name" value="DNA_polymerase_A"/>
</dbReference>
<dbReference type="Gene3D" id="3.30.420.10">
    <property type="entry name" value="Ribonuclease H-like superfamily/Ribonuclease H"/>
    <property type="match status" value="1"/>
</dbReference>
<dbReference type="GO" id="GO:0006302">
    <property type="term" value="P:double-strand break repair"/>
    <property type="evidence" value="ECO:0007669"/>
    <property type="project" value="TreeGrafter"/>
</dbReference>
<comment type="caution">
    <text evidence="2">The sequence shown here is derived from an EMBL/GenBank/DDBJ whole genome shotgun (WGS) entry which is preliminary data.</text>
</comment>
<proteinExistence type="predicted"/>
<dbReference type="GO" id="GO:0003677">
    <property type="term" value="F:DNA binding"/>
    <property type="evidence" value="ECO:0007669"/>
    <property type="project" value="InterPro"/>
</dbReference>
<dbReference type="Gene3D" id="1.10.150.20">
    <property type="entry name" value="5' to 3' exonuclease, C-terminal subdomain"/>
    <property type="match status" value="1"/>
</dbReference>
<gene>
    <name evidence="2" type="ORF">LCGC14_0423490</name>
</gene>
<evidence type="ECO:0000259" key="1">
    <source>
        <dbReference type="SMART" id="SM00482"/>
    </source>
</evidence>
<dbReference type="PANTHER" id="PTHR10133">
    <property type="entry name" value="DNA POLYMERASE I"/>
    <property type="match status" value="1"/>
</dbReference>
<dbReference type="SUPFAM" id="SSF56672">
    <property type="entry name" value="DNA/RNA polymerases"/>
    <property type="match status" value="1"/>
</dbReference>
<dbReference type="EMBL" id="LAZR01000388">
    <property type="protein sequence ID" value="KKN71186.1"/>
    <property type="molecule type" value="Genomic_DNA"/>
</dbReference>
<protein>
    <recommendedName>
        <fullName evidence="1">DNA-directed DNA polymerase family A palm domain-containing protein</fullName>
    </recommendedName>
</protein>
<dbReference type="GO" id="GO:0006261">
    <property type="term" value="P:DNA-templated DNA replication"/>
    <property type="evidence" value="ECO:0007669"/>
    <property type="project" value="InterPro"/>
</dbReference>
<dbReference type="PANTHER" id="PTHR10133:SF62">
    <property type="entry name" value="DNA POLYMERASE THETA"/>
    <property type="match status" value="1"/>
</dbReference>
<dbReference type="InterPro" id="IPR036895">
    <property type="entry name" value="Uracil-DNA_glycosylase-like_sf"/>
</dbReference>
<name>A0A0F9VC87_9ZZZZ</name>
<dbReference type="GO" id="GO:0003887">
    <property type="term" value="F:DNA-directed DNA polymerase activity"/>
    <property type="evidence" value="ECO:0007669"/>
    <property type="project" value="InterPro"/>
</dbReference>
<dbReference type="InterPro" id="IPR036397">
    <property type="entry name" value="RNaseH_sf"/>
</dbReference>
<dbReference type="Pfam" id="PF01612">
    <property type="entry name" value="DNA_pol_A_exo1"/>
    <property type="match status" value="1"/>
</dbReference>